<protein>
    <submittedName>
        <fullName evidence="4">Putative beat protein</fullName>
    </submittedName>
</protein>
<dbReference type="InterPro" id="IPR013162">
    <property type="entry name" value="CD80_C2-set"/>
</dbReference>
<sequence>MKQHSLLLFLAMAAGGCLSLRMLSLDVPTAVMRGESIWLNCTLDLESDELYSVKWYKNDVEFYRYLPRDNPKGQKYDLPGVYLQLDRSVQGNVYLKDTDLNTEGLYRCEASAESPTFQTVEGEKMVKVYVLPQEDPTILGSKSRYEVGDIVNVTCRAGPSRPAASLKWYINGKEADPRLERTYIAEDHQNGLMTSSLGLVFAVKPTDLSQGAITLRCTATVSQTYSTASEELVVGDRYSASPSNPFTVISRDGPVITGGQAHYKVGDLLDVNCSSDVTHPLPELQWFLNDKEVEKHHLIRYKNKEVLGLRLRVQTKHLDENEEMRLKCTATLSKVIQTRSEETTLGGNHRTSGLTVAENFGKVSERNISIAKTLHASNIVTCLGLI</sequence>
<dbReference type="InterPro" id="IPR036179">
    <property type="entry name" value="Ig-like_dom_sf"/>
</dbReference>
<feature type="domain" description="Ig-like" evidence="3">
    <location>
        <begin position="245"/>
        <end position="344"/>
    </location>
</feature>
<dbReference type="FunFam" id="2.60.40.10:FF:000437">
    <property type="entry name" value="Beat-IIIc, isoform A"/>
    <property type="match status" value="1"/>
</dbReference>
<name>A0A2L2YF48_PARTP</name>
<feature type="domain" description="Ig-like" evidence="3">
    <location>
        <begin position="132"/>
        <end position="233"/>
    </location>
</feature>
<organism evidence="4">
    <name type="scientific">Parasteatoda tepidariorum</name>
    <name type="common">Common house spider</name>
    <name type="synonym">Achaearanea tepidariorum</name>
    <dbReference type="NCBI Taxonomy" id="114398"/>
    <lineage>
        <taxon>Eukaryota</taxon>
        <taxon>Metazoa</taxon>
        <taxon>Ecdysozoa</taxon>
        <taxon>Arthropoda</taxon>
        <taxon>Chelicerata</taxon>
        <taxon>Arachnida</taxon>
        <taxon>Araneae</taxon>
        <taxon>Araneomorphae</taxon>
        <taxon>Entelegynae</taxon>
        <taxon>Araneoidea</taxon>
        <taxon>Theridiidae</taxon>
        <taxon>Parasteatoda</taxon>
    </lineage>
</organism>
<keyword evidence="2" id="KW-0732">Signal</keyword>
<reference evidence="4" key="1">
    <citation type="journal article" date="2016" name="Mol. Ecol. Resour.">
        <title>Evaluation of the impact of RNA preservation methods of spiders for de novo transcriptome assembly.</title>
        <authorList>
            <person name="Kono N."/>
            <person name="Nakamura H."/>
            <person name="Ito Y."/>
            <person name="Tomita M."/>
            <person name="Arakawa K."/>
        </authorList>
    </citation>
    <scope>NUCLEOTIDE SEQUENCE</scope>
    <source>
        <tissue evidence="4">Whole body</tissue>
    </source>
</reference>
<dbReference type="OrthoDB" id="10015491at2759"/>
<evidence type="ECO:0000259" key="3">
    <source>
        <dbReference type="PROSITE" id="PS50835"/>
    </source>
</evidence>
<proteinExistence type="evidence at transcript level"/>
<evidence type="ECO:0000313" key="4">
    <source>
        <dbReference type="EMBL" id="LAA06739.1"/>
    </source>
</evidence>
<feature type="signal peptide" evidence="2">
    <location>
        <begin position="1"/>
        <end position="19"/>
    </location>
</feature>
<feature type="domain" description="Ig-like" evidence="3">
    <location>
        <begin position="34"/>
        <end position="118"/>
    </location>
</feature>
<dbReference type="PROSITE" id="PS51257">
    <property type="entry name" value="PROKAR_LIPOPROTEIN"/>
    <property type="match status" value="1"/>
</dbReference>
<dbReference type="PANTHER" id="PTHR21261:SF15">
    <property type="entry name" value="BEATEN PATH IIIA, ISOFORM D-RELATED"/>
    <property type="match status" value="1"/>
</dbReference>
<dbReference type="PANTHER" id="PTHR21261">
    <property type="entry name" value="BEAT PROTEIN"/>
    <property type="match status" value="1"/>
</dbReference>
<dbReference type="InterPro" id="IPR007110">
    <property type="entry name" value="Ig-like_dom"/>
</dbReference>
<dbReference type="Pfam" id="PF08205">
    <property type="entry name" value="C2-set_2"/>
    <property type="match status" value="1"/>
</dbReference>
<dbReference type="EMBL" id="IAAA01028782">
    <property type="protein sequence ID" value="LAA06739.1"/>
    <property type="molecule type" value="mRNA"/>
</dbReference>
<keyword evidence="1" id="KW-1015">Disulfide bond</keyword>
<dbReference type="SUPFAM" id="SSF48726">
    <property type="entry name" value="Immunoglobulin"/>
    <property type="match status" value="2"/>
</dbReference>
<dbReference type="Gene3D" id="2.60.40.10">
    <property type="entry name" value="Immunoglobulins"/>
    <property type="match status" value="3"/>
</dbReference>
<evidence type="ECO:0000256" key="1">
    <source>
        <dbReference type="ARBA" id="ARBA00023157"/>
    </source>
</evidence>
<evidence type="ECO:0000256" key="2">
    <source>
        <dbReference type="SAM" id="SignalP"/>
    </source>
</evidence>
<dbReference type="PROSITE" id="PS50835">
    <property type="entry name" value="IG_LIKE"/>
    <property type="match status" value="3"/>
</dbReference>
<dbReference type="Pfam" id="PF13895">
    <property type="entry name" value="Ig_2"/>
    <property type="match status" value="1"/>
</dbReference>
<dbReference type="AlphaFoldDB" id="A0A2L2YF48"/>
<dbReference type="InterPro" id="IPR013783">
    <property type="entry name" value="Ig-like_fold"/>
</dbReference>
<accession>A0A2L2YF48</accession>
<feature type="chain" id="PRO_5014928055" evidence="2">
    <location>
        <begin position="20"/>
        <end position="386"/>
    </location>
</feature>